<evidence type="ECO:0000256" key="1">
    <source>
        <dbReference type="SAM" id="MobiDB-lite"/>
    </source>
</evidence>
<evidence type="ECO:0000313" key="2">
    <source>
        <dbReference type="EMBL" id="CAD8289973.1"/>
    </source>
</evidence>
<feature type="region of interest" description="Disordered" evidence="1">
    <location>
        <begin position="360"/>
        <end position="380"/>
    </location>
</feature>
<feature type="compositionally biased region" description="Acidic residues" evidence="1">
    <location>
        <begin position="365"/>
        <end position="380"/>
    </location>
</feature>
<name>A0A7R9VB59_9CHLO</name>
<reference evidence="2" key="1">
    <citation type="submission" date="2021-01" db="EMBL/GenBank/DDBJ databases">
        <authorList>
            <person name="Corre E."/>
            <person name="Pelletier E."/>
            <person name="Niang G."/>
            <person name="Scheremetjew M."/>
            <person name="Finn R."/>
            <person name="Kale V."/>
            <person name="Holt S."/>
            <person name="Cochrane G."/>
            <person name="Meng A."/>
            <person name="Brown T."/>
            <person name="Cohen L."/>
        </authorList>
    </citation>
    <scope>NUCLEOTIDE SEQUENCE</scope>
    <source>
        <strain evidence="2">CCMP219</strain>
    </source>
</reference>
<protein>
    <submittedName>
        <fullName evidence="2">Uncharacterized protein</fullName>
    </submittedName>
</protein>
<organism evidence="2">
    <name type="scientific">Chlamydomonas euryale</name>
    <dbReference type="NCBI Taxonomy" id="1486919"/>
    <lineage>
        <taxon>Eukaryota</taxon>
        <taxon>Viridiplantae</taxon>
        <taxon>Chlorophyta</taxon>
        <taxon>core chlorophytes</taxon>
        <taxon>Chlorophyceae</taxon>
        <taxon>CS clade</taxon>
        <taxon>Chlamydomonadales</taxon>
        <taxon>Chlamydomonadaceae</taxon>
        <taxon>Chlamydomonas</taxon>
    </lineage>
</organism>
<dbReference type="EMBL" id="HBEC01021723">
    <property type="protein sequence ID" value="CAD8289973.1"/>
    <property type="molecule type" value="Transcribed_RNA"/>
</dbReference>
<dbReference type="AlphaFoldDB" id="A0A7R9VB59"/>
<sequence length="380" mass="42153">MFFRVAKFKWKRSSGATAATDEERTANQTFFNQPWTQLAHVVPENLKKEFNLFQTQKQEAVIARMVEDIKASKICEYDLKIPLSHPLLALKCGVPTTQHQEAPTTRSMAAQTTRYRKGGPREVVASHTGKCQGKLKDCAHLGHLAWTRPRKDIQQKREFQLNKHKARGSLLRPTFPGSTLAAGYLTNKVKEAASPPIATRHSKRLRALSPTAETPPRIGDDVQGADDTFNEDSDELSIGSKAGSKEASEAAGENHGACGAPDNSADATDWELEEQLHPQKHLLVDDHAKDTDRAPMAPAKKRRRILKKASDMEAANGFWGNPEAEILQNHIDRGDIEDVGFLQTYVSLLRQGEVMRLSALHGNEDMDDESGEESDDVCVD</sequence>
<proteinExistence type="predicted"/>
<feature type="region of interest" description="Disordered" evidence="1">
    <location>
        <begin position="193"/>
        <end position="265"/>
    </location>
</feature>
<accession>A0A7R9VB59</accession>
<gene>
    <name evidence="2" type="ORF">CEUR00632_LOCUS10012</name>
</gene>